<dbReference type="Proteomes" id="UP000593579">
    <property type="component" value="Unassembled WGS sequence"/>
</dbReference>
<dbReference type="AlphaFoldDB" id="A0A7J9CXB6"/>
<organism evidence="1 2">
    <name type="scientific">Gossypium gossypioides</name>
    <name type="common">Mexican cotton</name>
    <name type="synonym">Selera gossypioides</name>
    <dbReference type="NCBI Taxonomy" id="34282"/>
    <lineage>
        <taxon>Eukaryota</taxon>
        <taxon>Viridiplantae</taxon>
        <taxon>Streptophyta</taxon>
        <taxon>Embryophyta</taxon>
        <taxon>Tracheophyta</taxon>
        <taxon>Spermatophyta</taxon>
        <taxon>Magnoliopsida</taxon>
        <taxon>eudicotyledons</taxon>
        <taxon>Gunneridae</taxon>
        <taxon>Pentapetalae</taxon>
        <taxon>rosids</taxon>
        <taxon>malvids</taxon>
        <taxon>Malvales</taxon>
        <taxon>Malvaceae</taxon>
        <taxon>Malvoideae</taxon>
        <taxon>Gossypium</taxon>
    </lineage>
</organism>
<reference evidence="1 2" key="1">
    <citation type="journal article" date="2019" name="Genome Biol. Evol.">
        <title>Insights into the evolution of the New World diploid cottons (Gossypium, subgenus Houzingenia) based on genome sequencing.</title>
        <authorList>
            <person name="Grover C.E."/>
            <person name="Arick M.A. 2nd"/>
            <person name="Thrash A."/>
            <person name="Conover J.L."/>
            <person name="Sanders W.S."/>
            <person name="Peterson D.G."/>
            <person name="Frelichowski J.E."/>
            <person name="Scheffler J.A."/>
            <person name="Scheffler B.E."/>
            <person name="Wendel J.F."/>
        </authorList>
    </citation>
    <scope>NUCLEOTIDE SEQUENCE [LARGE SCALE GENOMIC DNA]</scope>
    <source>
        <strain evidence="1">5</strain>
        <tissue evidence="1">Leaf</tissue>
    </source>
</reference>
<evidence type="ECO:0000313" key="1">
    <source>
        <dbReference type="EMBL" id="MBA0752954.1"/>
    </source>
</evidence>
<dbReference type="EMBL" id="JABEZY010032972">
    <property type="protein sequence ID" value="MBA0752954.1"/>
    <property type="molecule type" value="Genomic_DNA"/>
</dbReference>
<comment type="caution">
    <text evidence="1">The sequence shown here is derived from an EMBL/GenBank/DDBJ whole genome shotgun (WGS) entry which is preliminary data.</text>
</comment>
<sequence>MMCALWLIWNARNQRIHKNVIVQIQDVVCRVQAYLLDFDAVHVKLPGRLIRTEWWRPPEGFCLKVNFDAAFNAPMPTSSTGIVLRNNMGFVIRSTSVVSTHIPSAFTVEAVTFGGGIPDFAELVVEKDRHASRIGAPTASLRFPDV</sequence>
<keyword evidence="2" id="KW-1185">Reference proteome</keyword>
<gene>
    <name evidence="1" type="ORF">Gogos_019950</name>
</gene>
<evidence type="ECO:0000313" key="2">
    <source>
        <dbReference type="Proteomes" id="UP000593579"/>
    </source>
</evidence>
<accession>A0A7J9CXB6</accession>
<name>A0A7J9CXB6_GOSGO</name>
<proteinExistence type="predicted"/>
<dbReference type="OrthoDB" id="1001320at2759"/>
<protein>
    <submittedName>
        <fullName evidence="1">Uncharacterized protein</fullName>
    </submittedName>
</protein>